<dbReference type="Proteomes" id="UP001207276">
    <property type="component" value="Unassembled WGS sequence"/>
</dbReference>
<protein>
    <recommendedName>
        <fullName evidence="3">YCII-related domain-containing protein</fullName>
    </recommendedName>
</protein>
<reference evidence="1 2" key="1">
    <citation type="submission" date="2022-11" db="EMBL/GenBank/DDBJ databases">
        <title>Taxonomy of Curtobacterium flaccumfaciens.</title>
        <authorList>
            <person name="Osdaghi E."/>
            <person name="Taghavi S.M."/>
            <person name="Hamidizade M."/>
            <person name="Abachi H."/>
            <person name="Fazliarab A."/>
            <person name="Baeyen S."/>
            <person name="Portier P."/>
            <person name="Van Vaerenbergh J."/>
            <person name="Jacques M.-A."/>
        </authorList>
    </citation>
    <scope>NUCLEOTIDE SEQUENCE [LARGE SCALE GENOMIC DNA]</scope>
    <source>
        <strain evidence="1 2">LMG 3715</strain>
    </source>
</reference>
<gene>
    <name evidence="1" type="ORF">ORG12_15290</name>
</gene>
<accession>A0ABT3S5E0</accession>
<dbReference type="EMBL" id="JAPJDE010000005">
    <property type="protein sequence ID" value="MCX2850044.1"/>
    <property type="molecule type" value="Genomic_DNA"/>
</dbReference>
<proteinExistence type="predicted"/>
<evidence type="ECO:0008006" key="3">
    <source>
        <dbReference type="Google" id="ProtNLM"/>
    </source>
</evidence>
<keyword evidence="2" id="KW-1185">Reference proteome</keyword>
<sequence length="103" mass="10981">MTAQNVTLNIVLNDELAAALVSRHGDTEYAEHPERFSATGSTSGLELTDPALEQGSLLYVTGIADAMLLASYEEARGYKTVHLMHVTDGRAVLSSRPAAAPPR</sequence>
<dbReference type="RefSeq" id="WP_140448371.1">
    <property type="nucleotide sequence ID" value="NZ_CP104934.1"/>
</dbReference>
<comment type="caution">
    <text evidence="1">The sequence shown here is derived from an EMBL/GenBank/DDBJ whole genome shotgun (WGS) entry which is preliminary data.</text>
</comment>
<evidence type="ECO:0000313" key="1">
    <source>
        <dbReference type="EMBL" id="MCX2850044.1"/>
    </source>
</evidence>
<name>A0ABT3S5E0_9MICO</name>
<evidence type="ECO:0000313" key="2">
    <source>
        <dbReference type="Proteomes" id="UP001207276"/>
    </source>
</evidence>
<organism evidence="1 2">
    <name type="scientific">Curtobacterium poinsettiae</name>
    <dbReference type="NCBI Taxonomy" id="159612"/>
    <lineage>
        <taxon>Bacteria</taxon>
        <taxon>Bacillati</taxon>
        <taxon>Actinomycetota</taxon>
        <taxon>Actinomycetes</taxon>
        <taxon>Micrococcales</taxon>
        <taxon>Microbacteriaceae</taxon>
        <taxon>Curtobacterium</taxon>
    </lineage>
</organism>